<comment type="pathway">
    <text evidence="7">Protein modification; lipoprotein biosynthesis (diacylglyceryl transfer).</text>
</comment>
<evidence type="ECO:0000256" key="5">
    <source>
        <dbReference type="ARBA" id="ARBA00022989"/>
    </source>
</evidence>
<dbReference type="GO" id="GO:0005886">
    <property type="term" value="C:plasma membrane"/>
    <property type="evidence" value="ECO:0007669"/>
    <property type="project" value="UniProtKB-SubCell"/>
</dbReference>
<feature type="transmembrane region" description="Helical" evidence="7">
    <location>
        <begin position="12"/>
        <end position="35"/>
    </location>
</feature>
<keyword evidence="12" id="KW-1185">Reference proteome</keyword>
<dbReference type="PROSITE" id="PS01311">
    <property type="entry name" value="LGT"/>
    <property type="match status" value="1"/>
</dbReference>
<feature type="region of interest" description="Disordered" evidence="8">
    <location>
        <begin position="344"/>
        <end position="373"/>
    </location>
</feature>
<comment type="subcellular location">
    <subcellularLocation>
        <location evidence="7">Cell membrane</location>
        <topology evidence="7">Multi-pass membrane protein</topology>
    </subcellularLocation>
</comment>
<dbReference type="NCBIfam" id="TIGR00544">
    <property type="entry name" value="lgt"/>
    <property type="match status" value="1"/>
</dbReference>
<proteinExistence type="inferred from homology"/>
<feature type="transmembrane region" description="Helical" evidence="7">
    <location>
        <begin position="273"/>
        <end position="291"/>
    </location>
</feature>
<dbReference type="Pfam" id="PF01790">
    <property type="entry name" value="LGT"/>
    <property type="match status" value="1"/>
</dbReference>
<protein>
    <recommendedName>
        <fullName evidence="7">Phosphatidylglycerol--prolipoprotein diacylglyceryl transferase</fullName>
        <ecNumber evidence="7">2.5.1.145</ecNumber>
    </recommendedName>
</protein>
<organism evidence="9 11">
    <name type="scientific">Candidatus Chlorohelix allophototropha</name>
    <dbReference type="NCBI Taxonomy" id="3003348"/>
    <lineage>
        <taxon>Bacteria</taxon>
        <taxon>Bacillati</taxon>
        <taxon>Chloroflexota</taxon>
        <taxon>Chloroflexia</taxon>
        <taxon>Candidatus Chloroheliales</taxon>
        <taxon>Candidatus Chloroheliaceae</taxon>
        <taxon>Candidatus Chlorohelix</taxon>
    </lineage>
</organism>
<evidence type="ECO:0000256" key="8">
    <source>
        <dbReference type="SAM" id="MobiDB-lite"/>
    </source>
</evidence>
<keyword evidence="5 7" id="KW-1133">Transmembrane helix</keyword>
<dbReference type="PANTHER" id="PTHR30589:SF0">
    <property type="entry name" value="PHOSPHATIDYLGLYCEROL--PROLIPOPROTEIN DIACYLGLYCERYL TRANSFERASE"/>
    <property type="match status" value="1"/>
</dbReference>
<dbReference type="EMBL" id="CP128399">
    <property type="protein sequence ID" value="WJW65924.1"/>
    <property type="molecule type" value="Genomic_DNA"/>
</dbReference>
<dbReference type="Proteomes" id="UP001431572">
    <property type="component" value="Chromosome 1"/>
</dbReference>
<reference evidence="9 11" key="1">
    <citation type="submission" date="2020-06" db="EMBL/GenBank/DDBJ databases">
        <title>Anoxygenic phototrophic Chloroflexota member uses a Type I reaction center.</title>
        <authorList>
            <person name="Tsuji J.M."/>
            <person name="Shaw N.A."/>
            <person name="Nagashima S."/>
            <person name="Venkiteswaran J."/>
            <person name="Schiff S.L."/>
            <person name="Hanada S."/>
            <person name="Tank M."/>
            <person name="Neufeld J.D."/>
        </authorList>
    </citation>
    <scope>NUCLEOTIDE SEQUENCE [LARGE SCALE GENOMIC DNA]</scope>
    <source>
        <strain evidence="9">L227-S17</strain>
    </source>
</reference>
<evidence type="ECO:0000256" key="2">
    <source>
        <dbReference type="ARBA" id="ARBA00022475"/>
    </source>
</evidence>
<feature type="transmembrane region" description="Helical" evidence="7">
    <location>
        <begin position="130"/>
        <end position="150"/>
    </location>
</feature>
<evidence type="ECO:0000313" key="12">
    <source>
        <dbReference type="Proteomes" id="UP001431572"/>
    </source>
</evidence>
<feature type="compositionally biased region" description="Basic and acidic residues" evidence="8">
    <location>
        <begin position="349"/>
        <end position="367"/>
    </location>
</feature>
<keyword evidence="4 7" id="KW-0812">Transmembrane</keyword>
<feature type="transmembrane region" description="Helical" evidence="7">
    <location>
        <begin position="55"/>
        <end position="74"/>
    </location>
</feature>
<feature type="transmembrane region" description="Helical" evidence="7">
    <location>
        <begin position="162"/>
        <end position="180"/>
    </location>
</feature>
<sequence length="373" mass="41742">MREAQTSGYRLSRFILSFYGILAAYGFLLVLFFVLRAGEGNDPVLLKIGSLQLRWYGLIITVGVVLAALVAQFLAERRGDNSDTIWVLLVVTLVSGLVLARLWYVAFTWDNFKDSIFSIGNPLKAGGLEVWRGGIAIQGGILGGVIGAWVYCRIAKLNFWRFADYGSVGLAAGLAIGRWGNFFNNEAYGRETKYFFGIKIPCDYRTTGLTPGTVDLRCPPANPSGLNSNALFHPTFLYESLWVYAIFLALFYIAMKPKTFERRFKVRPRNGDLLLLFMVAYSIGRFLIEGLRTDSLYFGGEPSGLRVAQVVSLILILGGGFWLFYRHRQPTPDTEALSMRVAARVTPSEMKEPNSKENETRVEKETAESNEQE</sequence>
<comment type="function">
    <text evidence="7">Catalyzes the transfer of the diacylglyceryl group from phosphatidylglycerol to the sulfhydryl group of the N-terminal cysteine of a prolipoprotein, the first step in the formation of mature lipoproteins.</text>
</comment>
<dbReference type="EC" id="2.5.1.145" evidence="7"/>
<keyword evidence="2 7" id="KW-1003">Cell membrane</keyword>
<dbReference type="HAMAP" id="MF_01147">
    <property type="entry name" value="Lgt"/>
    <property type="match status" value="1"/>
</dbReference>
<dbReference type="AlphaFoldDB" id="A0A8T7M3P2"/>
<comment type="catalytic activity">
    <reaction evidence="7">
        <text>L-cysteinyl-[prolipoprotein] + a 1,2-diacyl-sn-glycero-3-phospho-(1'-sn-glycerol) = an S-1,2-diacyl-sn-glyceryl-L-cysteinyl-[prolipoprotein] + sn-glycerol 1-phosphate + H(+)</text>
        <dbReference type="Rhea" id="RHEA:56712"/>
        <dbReference type="Rhea" id="RHEA-COMP:14679"/>
        <dbReference type="Rhea" id="RHEA-COMP:14680"/>
        <dbReference type="ChEBI" id="CHEBI:15378"/>
        <dbReference type="ChEBI" id="CHEBI:29950"/>
        <dbReference type="ChEBI" id="CHEBI:57685"/>
        <dbReference type="ChEBI" id="CHEBI:64716"/>
        <dbReference type="ChEBI" id="CHEBI:140658"/>
        <dbReference type="EC" id="2.5.1.145"/>
    </reaction>
</comment>
<evidence type="ECO:0000256" key="7">
    <source>
        <dbReference type="HAMAP-Rule" id="MF_01147"/>
    </source>
</evidence>
<dbReference type="RefSeq" id="WP_341467811.1">
    <property type="nucleotide sequence ID" value="NZ_CP128399.1"/>
</dbReference>
<evidence type="ECO:0000313" key="9">
    <source>
        <dbReference type="EMBL" id="NWJ46555.1"/>
    </source>
</evidence>
<evidence type="ECO:0000313" key="10">
    <source>
        <dbReference type="EMBL" id="WJW65924.1"/>
    </source>
</evidence>
<feature type="transmembrane region" description="Helical" evidence="7">
    <location>
        <begin position="303"/>
        <end position="325"/>
    </location>
</feature>
<reference evidence="10" key="2">
    <citation type="journal article" date="2024" name="Nature">
        <title>Anoxygenic phototroph of the Chloroflexota uses a type I reaction centre.</title>
        <authorList>
            <person name="Tsuji J.M."/>
            <person name="Shaw N.A."/>
            <person name="Nagashima S."/>
            <person name="Venkiteswaran J.J."/>
            <person name="Schiff S.L."/>
            <person name="Watanabe T."/>
            <person name="Fukui M."/>
            <person name="Hanada S."/>
            <person name="Tank M."/>
            <person name="Neufeld J.D."/>
        </authorList>
    </citation>
    <scope>NUCLEOTIDE SEQUENCE</scope>
    <source>
        <strain evidence="10">L227-S17</strain>
    </source>
</reference>
<dbReference type="Proteomes" id="UP000521676">
    <property type="component" value="Unassembled WGS sequence"/>
</dbReference>
<comment type="similarity">
    <text evidence="1 7">Belongs to the Lgt family.</text>
</comment>
<evidence type="ECO:0000256" key="3">
    <source>
        <dbReference type="ARBA" id="ARBA00022679"/>
    </source>
</evidence>
<dbReference type="EMBL" id="JACATZ010000001">
    <property type="protein sequence ID" value="NWJ46555.1"/>
    <property type="molecule type" value="Genomic_DNA"/>
</dbReference>
<dbReference type="PANTHER" id="PTHR30589">
    <property type="entry name" value="PROLIPOPROTEIN DIACYLGLYCERYL TRANSFERASE"/>
    <property type="match status" value="1"/>
</dbReference>
<dbReference type="InterPro" id="IPR001640">
    <property type="entry name" value="Lgt"/>
</dbReference>
<feature type="transmembrane region" description="Helical" evidence="7">
    <location>
        <begin position="236"/>
        <end position="253"/>
    </location>
</feature>
<evidence type="ECO:0000313" key="11">
    <source>
        <dbReference type="Proteomes" id="UP000521676"/>
    </source>
</evidence>
<dbReference type="GO" id="GO:0008961">
    <property type="term" value="F:phosphatidylglycerol-prolipoprotein diacylglyceryl transferase activity"/>
    <property type="evidence" value="ECO:0007669"/>
    <property type="project" value="UniProtKB-UniRule"/>
</dbReference>
<keyword evidence="6 7" id="KW-0472">Membrane</keyword>
<accession>A0A8T7M3P2</accession>
<dbReference type="GO" id="GO:0042158">
    <property type="term" value="P:lipoprotein biosynthetic process"/>
    <property type="evidence" value="ECO:0007669"/>
    <property type="project" value="UniProtKB-UniRule"/>
</dbReference>
<feature type="transmembrane region" description="Helical" evidence="7">
    <location>
        <begin position="86"/>
        <end position="104"/>
    </location>
</feature>
<name>A0A8T7M3P2_9CHLR</name>
<evidence type="ECO:0000256" key="4">
    <source>
        <dbReference type="ARBA" id="ARBA00022692"/>
    </source>
</evidence>
<keyword evidence="3 7" id="KW-0808">Transferase</keyword>
<gene>
    <name evidence="7 9" type="primary">lgt</name>
    <name evidence="9" type="ORF">HXX08_11805</name>
    <name evidence="10" type="ORF">OZ401_001704</name>
</gene>
<feature type="binding site" evidence="7">
    <location>
        <position position="178"/>
    </location>
    <ligand>
        <name>a 1,2-diacyl-sn-glycero-3-phospho-(1'-sn-glycerol)</name>
        <dbReference type="ChEBI" id="CHEBI:64716"/>
    </ligand>
</feature>
<evidence type="ECO:0000256" key="6">
    <source>
        <dbReference type="ARBA" id="ARBA00023136"/>
    </source>
</evidence>
<evidence type="ECO:0000256" key="1">
    <source>
        <dbReference type="ARBA" id="ARBA00007150"/>
    </source>
</evidence>